<comment type="similarity">
    <text evidence="3">Belongs to the Nudix hydrolase family.</text>
</comment>
<dbReference type="PROSITE" id="PS51462">
    <property type="entry name" value="NUDIX"/>
    <property type="match status" value="1"/>
</dbReference>
<dbReference type="InterPro" id="IPR015797">
    <property type="entry name" value="NUDIX_hydrolase-like_dom_sf"/>
</dbReference>
<dbReference type="PRINTS" id="PR00502">
    <property type="entry name" value="NUDIXFAMILY"/>
</dbReference>
<evidence type="ECO:0000313" key="6">
    <source>
        <dbReference type="Proteomes" id="UP000001822"/>
    </source>
</evidence>
<sequence length="161" mass="17855">MEEIKNGIIHSFGNKLRIRVCGICMDDNKILLVKHHSLGESGILWAPPGGGISFGETAEEALKREFLEETGLSVSIEKFLCVNEYLSLPLHAIELFFLVKTTGTLKLGTDPELQANQQIITDVEWLSIDALQLLPKNSIHGILHNIQASADVLHLSGYFNY</sequence>
<dbReference type="PROSITE" id="PS00893">
    <property type="entry name" value="NUDIX_BOX"/>
    <property type="match status" value="1"/>
</dbReference>
<evidence type="ECO:0000313" key="5">
    <source>
        <dbReference type="EMBL" id="ABG59916.1"/>
    </source>
</evidence>
<dbReference type="InterPro" id="IPR000086">
    <property type="entry name" value="NUDIX_hydrolase_dom"/>
</dbReference>
<reference evidence="5 6" key="1">
    <citation type="journal article" date="2007" name="Appl. Environ. Microbiol.">
        <title>Genome sequence of the cellulolytic gliding bacterium Cytophaga hutchinsonii.</title>
        <authorList>
            <person name="Xie G."/>
            <person name="Bruce D.C."/>
            <person name="Challacombe J.F."/>
            <person name="Chertkov O."/>
            <person name="Detter J.C."/>
            <person name="Gilna P."/>
            <person name="Han C.S."/>
            <person name="Lucas S."/>
            <person name="Misra M."/>
            <person name="Myers G.L."/>
            <person name="Richardson P."/>
            <person name="Tapia R."/>
            <person name="Thayer N."/>
            <person name="Thompson L.S."/>
            <person name="Brettin T.S."/>
            <person name="Henrissat B."/>
            <person name="Wilson D.B."/>
            <person name="McBride M.J."/>
        </authorList>
    </citation>
    <scope>NUCLEOTIDE SEQUENCE [LARGE SCALE GENOMIC DNA]</scope>
    <source>
        <strain evidence="6">ATCC 33406 / DSM 1761 / CIP 103989 / NBRC 15051 / NCIMB 9469 / D465</strain>
    </source>
</reference>
<name>A0A6N4SUB5_CYTH3</name>
<organism evidence="5 6">
    <name type="scientific">Cytophaga hutchinsonii (strain ATCC 33406 / DSM 1761 / CIP 103989 / NBRC 15051 / NCIMB 9469 / D465)</name>
    <dbReference type="NCBI Taxonomy" id="269798"/>
    <lineage>
        <taxon>Bacteria</taxon>
        <taxon>Pseudomonadati</taxon>
        <taxon>Bacteroidota</taxon>
        <taxon>Cytophagia</taxon>
        <taxon>Cytophagales</taxon>
        <taxon>Cytophagaceae</taxon>
        <taxon>Cytophaga</taxon>
    </lineage>
</organism>
<feature type="domain" description="Nudix hydrolase" evidence="4">
    <location>
        <begin position="7"/>
        <end position="148"/>
    </location>
</feature>
<dbReference type="AlphaFoldDB" id="A0A6N4SUB5"/>
<evidence type="ECO:0000259" key="4">
    <source>
        <dbReference type="PROSITE" id="PS51462"/>
    </source>
</evidence>
<dbReference type="Proteomes" id="UP000001822">
    <property type="component" value="Chromosome"/>
</dbReference>
<dbReference type="PANTHER" id="PTHR43046">
    <property type="entry name" value="GDP-MANNOSE MANNOSYL HYDROLASE"/>
    <property type="match status" value="1"/>
</dbReference>
<comment type="cofactor">
    <cofactor evidence="1">
        <name>Mg(2+)</name>
        <dbReference type="ChEBI" id="CHEBI:18420"/>
    </cofactor>
</comment>
<dbReference type="Gene3D" id="3.90.79.10">
    <property type="entry name" value="Nucleoside Triphosphate Pyrophosphohydrolase"/>
    <property type="match status" value="1"/>
</dbReference>
<dbReference type="KEGG" id="chu:CHU_2664"/>
<evidence type="ECO:0000256" key="3">
    <source>
        <dbReference type="RuleBase" id="RU003476"/>
    </source>
</evidence>
<dbReference type="EMBL" id="CP000383">
    <property type="protein sequence ID" value="ABG59916.1"/>
    <property type="molecule type" value="Genomic_DNA"/>
</dbReference>
<dbReference type="GO" id="GO:0016787">
    <property type="term" value="F:hydrolase activity"/>
    <property type="evidence" value="ECO:0007669"/>
    <property type="project" value="UniProtKB-KW"/>
</dbReference>
<dbReference type="SUPFAM" id="SSF55811">
    <property type="entry name" value="Nudix"/>
    <property type="match status" value="1"/>
</dbReference>
<evidence type="ECO:0000256" key="1">
    <source>
        <dbReference type="ARBA" id="ARBA00001946"/>
    </source>
</evidence>
<proteinExistence type="inferred from homology"/>
<evidence type="ECO:0000256" key="2">
    <source>
        <dbReference type="ARBA" id="ARBA00022801"/>
    </source>
</evidence>
<gene>
    <name evidence="5" type="primary">nudC</name>
    <name evidence="5" type="ordered locus">CHU_2664</name>
</gene>
<dbReference type="InterPro" id="IPR020476">
    <property type="entry name" value="Nudix_hydrolase"/>
</dbReference>
<keyword evidence="2 3" id="KW-0378">Hydrolase</keyword>
<dbReference type="CDD" id="cd18880">
    <property type="entry name" value="NUDIX_ADPRase"/>
    <property type="match status" value="1"/>
</dbReference>
<keyword evidence="6" id="KW-1185">Reference proteome</keyword>
<accession>A0A6N4SUB5</accession>
<dbReference type="Pfam" id="PF00293">
    <property type="entry name" value="NUDIX"/>
    <property type="match status" value="1"/>
</dbReference>
<dbReference type="PANTHER" id="PTHR43046:SF14">
    <property type="entry name" value="MUTT_NUDIX FAMILY PROTEIN"/>
    <property type="match status" value="1"/>
</dbReference>
<protein>
    <submittedName>
        <fullName evidence="5">NUDIX hydrolase family protein</fullName>
    </submittedName>
</protein>
<dbReference type="InterPro" id="IPR020084">
    <property type="entry name" value="NUDIX_hydrolase_CS"/>
</dbReference>
<dbReference type="RefSeq" id="WP_011586027.1">
    <property type="nucleotide sequence ID" value="NC_008255.1"/>
</dbReference>
<dbReference type="OrthoDB" id="9810648at2"/>